<dbReference type="HOGENOM" id="CLU_1086830_0_0_1"/>
<dbReference type="GO" id="GO:0036126">
    <property type="term" value="C:sperm flagellum"/>
    <property type="evidence" value="ECO:0007669"/>
    <property type="project" value="TreeGrafter"/>
</dbReference>
<dbReference type="InterPro" id="IPR050960">
    <property type="entry name" value="AB_hydrolase_4_sf"/>
</dbReference>
<dbReference type="GO" id="GO:0008126">
    <property type="term" value="F:acetylesterase activity"/>
    <property type="evidence" value="ECO:0007669"/>
    <property type="project" value="TreeGrafter"/>
</dbReference>
<dbReference type="InParanoid" id="K1Q5W3"/>
<name>K1Q5W3_MAGGI</name>
<dbReference type="GO" id="GO:0051793">
    <property type="term" value="P:medium-chain fatty acid catabolic process"/>
    <property type="evidence" value="ECO:0007669"/>
    <property type="project" value="TreeGrafter"/>
</dbReference>
<dbReference type="GO" id="GO:0043401">
    <property type="term" value="P:steroid hormone receptor signaling pathway"/>
    <property type="evidence" value="ECO:0007669"/>
    <property type="project" value="TreeGrafter"/>
</dbReference>
<dbReference type="PANTHER" id="PTHR10794">
    <property type="entry name" value="ABHYDROLASE DOMAIN-CONTAINING PROTEIN"/>
    <property type="match status" value="1"/>
</dbReference>
<evidence type="ECO:0000256" key="1">
    <source>
        <dbReference type="ARBA" id="ARBA00010884"/>
    </source>
</evidence>
<comment type="similarity">
    <text evidence="1">Belongs to the AB hydrolase superfamily. AB hydrolase 4 family.</text>
</comment>
<dbReference type="PANTHER" id="PTHR10794:SF45">
    <property type="entry name" value="MONOACYLGLYCEROL LIPASE ABHD2"/>
    <property type="match status" value="1"/>
</dbReference>
<proteinExistence type="inferred from homology"/>
<dbReference type="SUPFAM" id="SSF53474">
    <property type="entry name" value="alpha/beta-Hydrolases"/>
    <property type="match status" value="1"/>
</dbReference>
<reference evidence="3" key="1">
    <citation type="journal article" date="2012" name="Nature">
        <title>The oyster genome reveals stress adaptation and complexity of shell formation.</title>
        <authorList>
            <person name="Zhang G."/>
            <person name="Fang X."/>
            <person name="Guo X."/>
            <person name="Li L."/>
            <person name="Luo R."/>
            <person name="Xu F."/>
            <person name="Yang P."/>
            <person name="Zhang L."/>
            <person name="Wang X."/>
            <person name="Qi H."/>
            <person name="Xiong Z."/>
            <person name="Que H."/>
            <person name="Xie Y."/>
            <person name="Holland P.W."/>
            <person name="Paps J."/>
            <person name="Zhu Y."/>
            <person name="Wu F."/>
            <person name="Chen Y."/>
            <person name="Wang J."/>
            <person name="Peng C."/>
            <person name="Meng J."/>
            <person name="Yang L."/>
            <person name="Liu J."/>
            <person name="Wen B."/>
            <person name="Zhang N."/>
            <person name="Huang Z."/>
            <person name="Zhu Q."/>
            <person name="Feng Y."/>
            <person name="Mount A."/>
            <person name="Hedgecock D."/>
            <person name="Xu Z."/>
            <person name="Liu Y."/>
            <person name="Domazet-Loso T."/>
            <person name="Du Y."/>
            <person name="Sun X."/>
            <person name="Zhang S."/>
            <person name="Liu B."/>
            <person name="Cheng P."/>
            <person name="Jiang X."/>
            <person name="Li J."/>
            <person name="Fan D."/>
            <person name="Wang W."/>
            <person name="Fu W."/>
            <person name="Wang T."/>
            <person name="Wang B."/>
            <person name="Zhang J."/>
            <person name="Peng Z."/>
            <person name="Li Y."/>
            <person name="Li N."/>
            <person name="Wang J."/>
            <person name="Chen M."/>
            <person name="He Y."/>
            <person name="Tan F."/>
            <person name="Song X."/>
            <person name="Zheng Q."/>
            <person name="Huang R."/>
            <person name="Yang H."/>
            <person name="Du X."/>
            <person name="Chen L."/>
            <person name="Yang M."/>
            <person name="Gaffney P.M."/>
            <person name="Wang S."/>
            <person name="Luo L."/>
            <person name="She Z."/>
            <person name="Ming Y."/>
            <person name="Huang W."/>
            <person name="Zhang S."/>
            <person name="Huang B."/>
            <person name="Zhang Y."/>
            <person name="Qu T."/>
            <person name="Ni P."/>
            <person name="Miao G."/>
            <person name="Wang J."/>
            <person name="Wang Q."/>
            <person name="Steinberg C.E."/>
            <person name="Wang H."/>
            <person name="Li N."/>
            <person name="Qian L."/>
            <person name="Zhang G."/>
            <person name="Li Y."/>
            <person name="Yang H."/>
            <person name="Liu X."/>
            <person name="Wang J."/>
            <person name="Yin Y."/>
            <person name="Wang J."/>
        </authorList>
    </citation>
    <scope>NUCLEOTIDE SEQUENCE [LARGE SCALE GENOMIC DNA]</scope>
    <source>
        <strain evidence="3">05x7-T-G4-1.051#20</strain>
    </source>
</reference>
<dbReference type="GO" id="GO:0046464">
    <property type="term" value="P:acylglycerol catabolic process"/>
    <property type="evidence" value="ECO:0007669"/>
    <property type="project" value="TreeGrafter"/>
</dbReference>
<dbReference type="GO" id="GO:0048240">
    <property type="term" value="P:sperm capacitation"/>
    <property type="evidence" value="ECO:0007669"/>
    <property type="project" value="TreeGrafter"/>
</dbReference>
<dbReference type="InterPro" id="IPR029058">
    <property type="entry name" value="AB_hydrolase_fold"/>
</dbReference>
<sequence length="256" mass="29571">MVLCPGIANSSETTYICTFVHYAQERGYRVAVLNHLGALSSAPLTSSRMFTYGGTEEYGAMVDEVLRRHPDTRLMGLGFSMGANVVVKYVGEDISRQEKFLCLMSLCQGYDAEKAIDLGKDWAHLRRMYAYVMTSNQKKMLRRHYDMLLGIEVQEKYNIDPELVLASTTLYELDEAYGRRRAGFESVEEYHRKHSCCNCMDKVRRTELSSFELRLANWPFLQNWANRTRLRYQLRVLHTPGKSSASKPIFLDYLKI</sequence>
<organism evidence="3">
    <name type="scientific">Magallana gigas</name>
    <name type="common">Pacific oyster</name>
    <name type="synonym">Crassostrea gigas</name>
    <dbReference type="NCBI Taxonomy" id="29159"/>
    <lineage>
        <taxon>Eukaryota</taxon>
        <taxon>Metazoa</taxon>
        <taxon>Spiralia</taxon>
        <taxon>Lophotrochozoa</taxon>
        <taxon>Mollusca</taxon>
        <taxon>Bivalvia</taxon>
        <taxon>Autobranchia</taxon>
        <taxon>Pteriomorphia</taxon>
        <taxon>Ostreida</taxon>
        <taxon>Ostreoidea</taxon>
        <taxon>Ostreidae</taxon>
        <taxon>Magallana</taxon>
    </lineage>
</organism>
<protein>
    <submittedName>
        <fullName evidence="3">Abhydrolase domain-containing protein 2</fullName>
    </submittedName>
</protein>
<dbReference type="Pfam" id="PF00561">
    <property type="entry name" value="Abhydrolase_1"/>
    <property type="match status" value="1"/>
</dbReference>
<evidence type="ECO:0000259" key="2">
    <source>
        <dbReference type="Pfam" id="PF00561"/>
    </source>
</evidence>
<dbReference type="GO" id="GO:0047372">
    <property type="term" value="F:monoacylglycerol lipase activity"/>
    <property type="evidence" value="ECO:0007669"/>
    <property type="project" value="TreeGrafter"/>
</dbReference>
<dbReference type="InterPro" id="IPR000073">
    <property type="entry name" value="AB_hydrolase_1"/>
</dbReference>
<gene>
    <name evidence="3" type="ORF">CGI_10003480</name>
</gene>
<evidence type="ECO:0000313" key="3">
    <source>
        <dbReference type="EMBL" id="EKC26639.1"/>
    </source>
</evidence>
<keyword evidence="3" id="KW-0378">Hydrolase</keyword>
<dbReference type="AlphaFoldDB" id="K1Q5W3"/>
<dbReference type="GO" id="GO:0051792">
    <property type="term" value="P:medium-chain fatty acid biosynthetic process"/>
    <property type="evidence" value="ECO:0007669"/>
    <property type="project" value="TreeGrafter"/>
</dbReference>
<dbReference type="EMBL" id="JH816957">
    <property type="protein sequence ID" value="EKC26639.1"/>
    <property type="molecule type" value="Genomic_DNA"/>
</dbReference>
<dbReference type="Gene3D" id="3.40.50.1820">
    <property type="entry name" value="alpha/beta hydrolase"/>
    <property type="match status" value="1"/>
</dbReference>
<accession>K1Q5W3</accession>
<dbReference type="GO" id="GO:0097524">
    <property type="term" value="C:sperm plasma membrane"/>
    <property type="evidence" value="ECO:0007669"/>
    <property type="project" value="TreeGrafter"/>
</dbReference>
<feature type="domain" description="AB hydrolase-1" evidence="2">
    <location>
        <begin position="1"/>
        <end position="133"/>
    </location>
</feature>